<dbReference type="AlphaFoldDB" id="A0A2S7INI7"/>
<accession>A0A2S7INI7</accession>
<evidence type="ECO:0000313" key="2">
    <source>
        <dbReference type="Proteomes" id="UP000239590"/>
    </source>
</evidence>
<comment type="caution">
    <text evidence="1">The sequence shown here is derived from an EMBL/GenBank/DDBJ whole genome shotgun (WGS) entry which is preliminary data.</text>
</comment>
<protein>
    <submittedName>
        <fullName evidence="1">Ribosome-associated translation inhibitor RaiA</fullName>
    </submittedName>
</protein>
<gene>
    <name evidence="1" type="primary">raiA</name>
    <name evidence="1" type="ORF">C5O19_06460</name>
</gene>
<reference evidence="2" key="1">
    <citation type="submission" date="2018-02" db="EMBL/GenBank/DDBJ databases">
        <title>Genome sequencing of Solimonas sp. HR-BB.</title>
        <authorList>
            <person name="Lee Y."/>
            <person name="Jeon C.O."/>
        </authorList>
    </citation>
    <scope>NUCLEOTIDE SEQUENCE [LARGE SCALE GENOMIC DNA]</scope>
    <source>
        <strain evidence="2">HR-U</strain>
    </source>
</reference>
<organism evidence="1 2">
    <name type="scientific">Siphonobacter curvatus</name>
    <dbReference type="NCBI Taxonomy" id="2094562"/>
    <lineage>
        <taxon>Bacteria</taxon>
        <taxon>Pseudomonadati</taxon>
        <taxon>Bacteroidota</taxon>
        <taxon>Cytophagia</taxon>
        <taxon>Cytophagales</taxon>
        <taxon>Cytophagaceae</taxon>
        <taxon>Siphonobacter</taxon>
    </lineage>
</organism>
<dbReference type="OrthoDB" id="9808702at2"/>
<dbReference type="InterPro" id="IPR036567">
    <property type="entry name" value="RHF-like"/>
</dbReference>
<dbReference type="Pfam" id="PF02482">
    <property type="entry name" value="Ribosomal_S30AE"/>
    <property type="match status" value="1"/>
</dbReference>
<dbReference type="RefSeq" id="WP_104710675.1">
    <property type="nucleotide sequence ID" value="NZ_PTRA01000001.1"/>
</dbReference>
<proteinExistence type="predicted"/>
<name>A0A2S7INI7_9BACT</name>
<dbReference type="SUPFAM" id="SSF69754">
    <property type="entry name" value="Ribosome binding protein Y (YfiA homologue)"/>
    <property type="match status" value="1"/>
</dbReference>
<dbReference type="NCBIfam" id="TIGR00741">
    <property type="entry name" value="yfiA"/>
    <property type="match status" value="1"/>
</dbReference>
<sequence length="119" mass="13593">MKLQVQTVHFDADSKLLDFVQAKFNKLDQFYDRITSADVYLMLDKGESSKVQNKIVEIKVYVPGDSIFVRETGTTFEEATDRVLDIAKTQVKKYKEKVKAKNAPKAAELITEEEDSDLL</sequence>
<dbReference type="InterPro" id="IPR003489">
    <property type="entry name" value="RHF/RaiA"/>
</dbReference>
<dbReference type="Proteomes" id="UP000239590">
    <property type="component" value="Unassembled WGS sequence"/>
</dbReference>
<dbReference type="EMBL" id="PTRA01000001">
    <property type="protein sequence ID" value="PQA59292.1"/>
    <property type="molecule type" value="Genomic_DNA"/>
</dbReference>
<dbReference type="Gene3D" id="3.30.160.100">
    <property type="entry name" value="Ribosome hibernation promotion factor-like"/>
    <property type="match status" value="1"/>
</dbReference>
<evidence type="ECO:0000313" key="1">
    <source>
        <dbReference type="EMBL" id="PQA59292.1"/>
    </source>
</evidence>
<keyword evidence="2" id="KW-1185">Reference proteome</keyword>
<dbReference type="CDD" id="cd00552">
    <property type="entry name" value="RaiA"/>
    <property type="match status" value="1"/>
</dbReference>